<sequence length="480" mass="52959">MTEKKAEMESSLTHLGARAFAWDLGGQASGQLMHILIRLVLARLLVPEDFGLVAIAMLVISFSWWFMDLGFGAFLIQCKAVTEQHKSTAFWSNGILALLVCFLMVALAPALAEFFQNPELTLIIIALSLRNILSFPESTMTALLQKELNFRPIALRKLVATFIGGSCGIVAALTGFGVWALVVDSLMRAAIGSLLLYAQSGWKPKFLFDQHAFKEMWEYSRFLLLARFTSYVSRNLDTLIIGRALGAYSLGLYNVAYQFVLFPLLHFSRSVNNVLFSVFSKLGSDSARISELFITSSWCVAALVFPPMTVIALYSEQVIDVLLGQQWADTAALVPYMCGVGCIQTLYSLLPSLYQSQARTRQFSRFVLVNALAIAGALLAGAQYGILGVAQAYLIASLIVFPFQIFYALRLLQVDIMAYLAGLLRAIGLTIVVVMPVLIFGETMTEIGWSAAVYLGLGVAMYGLLVWYSVKQLMEVRLSR</sequence>
<dbReference type="PANTHER" id="PTHR30250:SF10">
    <property type="entry name" value="LIPOPOLYSACCHARIDE BIOSYNTHESIS PROTEIN WZXC"/>
    <property type="match status" value="1"/>
</dbReference>
<keyword evidence="4 7" id="KW-0812">Transmembrane</keyword>
<feature type="transmembrane region" description="Helical" evidence="7">
    <location>
        <begin position="447"/>
        <end position="470"/>
    </location>
</feature>
<proteinExistence type="inferred from homology"/>
<comment type="similarity">
    <text evidence="2">Belongs to the polysaccharide synthase family.</text>
</comment>
<evidence type="ECO:0000256" key="7">
    <source>
        <dbReference type="SAM" id="Phobius"/>
    </source>
</evidence>
<dbReference type="Pfam" id="PF13440">
    <property type="entry name" value="Polysacc_synt_3"/>
    <property type="match status" value="1"/>
</dbReference>
<reference evidence="8" key="1">
    <citation type="submission" date="2019-02" db="EMBL/GenBank/DDBJ databases">
        <authorList>
            <person name="Li S.-H."/>
        </authorList>
    </citation>
    <scope>NUCLEOTIDE SEQUENCE</scope>
    <source>
        <strain evidence="8">IMCC14734</strain>
    </source>
</reference>
<feature type="transmembrane region" description="Helical" evidence="7">
    <location>
        <begin position="392"/>
        <end position="409"/>
    </location>
</feature>
<name>A0ABT3TEW2_9GAMM</name>
<protein>
    <submittedName>
        <fullName evidence="8">Lipopolysaccharide biosynthesis protein</fullName>
    </submittedName>
</protein>
<keyword evidence="3" id="KW-1003">Cell membrane</keyword>
<gene>
    <name evidence="8" type="ORF">EYC98_08025</name>
</gene>
<evidence type="ECO:0000256" key="2">
    <source>
        <dbReference type="ARBA" id="ARBA00007430"/>
    </source>
</evidence>
<organism evidence="8 9">
    <name type="scientific">Candidatus Litorirhabdus singularis</name>
    <dbReference type="NCBI Taxonomy" id="2518993"/>
    <lineage>
        <taxon>Bacteria</taxon>
        <taxon>Pseudomonadati</taxon>
        <taxon>Pseudomonadota</taxon>
        <taxon>Gammaproteobacteria</taxon>
        <taxon>Cellvibrionales</taxon>
        <taxon>Halieaceae</taxon>
        <taxon>Candidatus Litorirhabdus</taxon>
    </lineage>
</organism>
<dbReference type="CDD" id="cd13127">
    <property type="entry name" value="MATE_tuaB_like"/>
    <property type="match status" value="1"/>
</dbReference>
<comment type="subcellular location">
    <subcellularLocation>
        <location evidence="1">Cell membrane</location>
        <topology evidence="1">Multi-pass membrane protein</topology>
    </subcellularLocation>
</comment>
<accession>A0ABT3TEW2</accession>
<evidence type="ECO:0000256" key="6">
    <source>
        <dbReference type="ARBA" id="ARBA00023136"/>
    </source>
</evidence>
<comment type="caution">
    <text evidence="8">The sequence shown here is derived from an EMBL/GenBank/DDBJ whole genome shotgun (WGS) entry which is preliminary data.</text>
</comment>
<feature type="transmembrane region" description="Helical" evidence="7">
    <location>
        <begin position="334"/>
        <end position="354"/>
    </location>
</feature>
<dbReference type="InterPro" id="IPR050833">
    <property type="entry name" value="Poly_Biosynth_Transport"/>
</dbReference>
<feature type="transmembrane region" description="Helical" evidence="7">
    <location>
        <begin position="416"/>
        <end position="441"/>
    </location>
</feature>
<dbReference type="EMBL" id="SHNN01000001">
    <property type="protein sequence ID" value="MCX2980823.1"/>
    <property type="molecule type" value="Genomic_DNA"/>
</dbReference>
<evidence type="ECO:0000256" key="4">
    <source>
        <dbReference type="ARBA" id="ARBA00022692"/>
    </source>
</evidence>
<keyword evidence="6 7" id="KW-0472">Membrane</keyword>
<feature type="transmembrane region" description="Helical" evidence="7">
    <location>
        <begin position="154"/>
        <end position="173"/>
    </location>
</feature>
<keyword evidence="5 7" id="KW-1133">Transmembrane helix</keyword>
<dbReference type="RefSeq" id="WP_279244797.1">
    <property type="nucleotide sequence ID" value="NZ_SHNN01000001.1"/>
</dbReference>
<feature type="transmembrane region" description="Helical" evidence="7">
    <location>
        <begin position="88"/>
        <end position="108"/>
    </location>
</feature>
<evidence type="ECO:0000256" key="1">
    <source>
        <dbReference type="ARBA" id="ARBA00004651"/>
    </source>
</evidence>
<feature type="transmembrane region" description="Helical" evidence="7">
    <location>
        <begin position="50"/>
        <end position="76"/>
    </location>
</feature>
<dbReference type="Proteomes" id="UP001143362">
    <property type="component" value="Unassembled WGS sequence"/>
</dbReference>
<evidence type="ECO:0000256" key="5">
    <source>
        <dbReference type="ARBA" id="ARBA00022989"/>
    </source>
</evidence>
<evidence type="ECO:0000256" key="3">
    <source>
        <dbReference type="ARBA" id="ARBA00022475"/>
    </source>
</evidence>
<dbReference type="PANTHER" id="PTHR30250">
    <property type="entry name" value="PST FAMILY PREDICTED COLANIC ACID TRANSPORTER"/>
    <property type="match status" value="1"/>
</dbReference>
<feature type="transmembrane region" description="Helical" evidence="7">
    <location>
        <begin position="366"/>
        <end position="386"/>
    </location>
</feature>
<keyword evidence="9" id="KW-1185">Reference proteome</keyword>
<evidence type="ECO:0000313" key="9">
    <source>
        <dbReference type="Proteomes" id="UP001143362"/>
    </source>
</evidence>
<evidence type="ECO:0000313" key="8">
    <source>
        <dbReference type="EMBL" id="MCX2980823.1"/>
    </source>
</evidence>